<accession>A0A816EPQ4</accession>
<dbReference type="Gene3D" id="2.120.10.30">
    <property type="entry name" value="TolB, C-terminal domain"/>
    <property type="match status" value="2"/>
</dbReference>
<name>A0A816EPQ4_9BILA</name>
<dbReference type="Gene3D" id="2.40.10.500">
    <property type="match status" value="1"/>
</dbReference>
<dbReference type="OrthoDB" id="10341082at2759"/>
<dbReference type="Pfam" id="PF01823">
    <property type="entry name" value="MACPF"/>
    <property type="match status" value="1"/>
</dbReference>
<organism evidence="4 5">
    <name type="scientific">Rotaria magnacalcarata</name>
    <dbReference type="NCBI Taxonomy" id="392030"/>
    <lineage>
        <taxon>Eukaryota</taxon>
        <taxon>Metazoa</taxon>
        <taxon>Spiralia</taxon>
        <taxon>Gnathifera</taxon>
        <taxon>Rotifera</taxon>
        <taxon>Eurotatoria</taxon>
        <taxon>Bdelloidea</taxon>
        <taxon>Philodinida</taxon>
        <taxon>Philodinidae</taxon>
        <taxon>Rotaria</taxon>
    </lineage>
</organism>
<dbReference type="InterPro" id="IPR050952">
    <property type="entry name" value="TRIM-NHL_E3_ligases"/>
</dbReference>
<evidence type="ECO:0000256" key="1">
    <source>
        <dbReference type="ARBA" id="ARBA00022737"/>
    </source>
</evidence>
<dbReference type="InterPro" id="IPR020864">
    <property type="entry name" value="MACPF"/>
</dbReference>
<sequence>MQLVFRLFVVLSFYVHYAYLNRSISSRFQFTEEARAALCPFVGTEGMRCFDGSPMKPSGRKSNSNYLKLPRGVGMTVDRRSGRLVAPAVKLTYQLEGCHTYWTDSLTGAMFDVFNEAKIGPANVVVASSDAASIEVFRNASQLNEAWRRSFADGKVRGGELARPPDLLEYNNNYFKRDDALALSQRVIGLYTLTLNVSTVQLNSFARQAISQLTADSDPDVYEDFVDAWGTHIVTKSLVGGMVEQRAIVKRCFEALSDPTFTQCIPFSDRDPNNFTCGYYAAFTRVVSTRHLGGDAAVDNDKEWRKTLAVGPALLQILEMVPWYDFVNDTAVKHNLRTIIRYRQRNVDLVQAEAVRQVDGNLPSCPPIIPLRASSIDIYPAARWQQNGITVAGGNGQGSAINQLALPYGLYVDHNQTVYVADLFNHRIVAWKSGATNGQVVAGGNGEGSGAHQLSPPVDVIVDKRRDSLIVCDSSNSRVVRWLLQNGTKGETIISNVFCGGLTMDEDGSLYVVDYGNHEVRRYRRGESRGTVVAGGNGRGSRLNQLNHPYYVFVDRDHTVYVSDRGNNRVTKWIEGEKQSIIVAGGQGPGNSLTQLFQPMGITVDQLGTLYVADEWNHRVMRWPKGATQGSVIVGVNGRGGQSNQLNGPVGLSFDRHGNLYVAESGNNRVQKFNLESNNN</sequence>
<dbReference type="InterPro" id="IPR001258">
    <property type="entry name" value="NHL_repeat"/>
</dbReference>
<evidence type="ECO:0000259" key="3">
    <source>
        <dbReference type="Pfam" id="PF01823"/>
    </source>
</evidence>
<keyword evidence="1" id="KW-0677">Repeat</keyword>
<dbReference type="EMBL" id="CAJNOW010016294">
    <property type="protein sequence ID" value="CAF1649035.1"/>
    <property type="molecule type" value="Genomic_DNA"/>
</dbReference>
<reference evidence="4" key="1">
    <citation type="submission" date="2021-02" db="EMBL/GenBank/DDBJ databases">
        <authorList>
            <person name="Nowell W R."/>
        </authorList>
    </citation>
    <scope>NUCLEOTIDE SEQUENCE</scope>
</reference>
<dbReference type="PANTHER" id="PTHR24104">
    <property type="entry name" value="E3 UBIQUITIN-PROTEIN LIGASE NHLRC1-RELATED"/>
    <property type="match status" value="1"/>
</dbReference>
<dbReference type="PANTHER" id="PTHR24104:SF25">
    <property type="entry name" value="PROTEIN LIN-41"/>
    <property type="match status" value="1"/>
</dbReference>
<dbReference type="SUPFAM" id="SSF101898">
    <property type="entry name" value="NHL repeat"/>
    <property type="match status" value="1"/>
</dbReference>
<dbReference type="AlphaFoldDB" id="A0A816EPQ4"/>
<feature type="repeat" description="NHL" evidence="2">
    <location>
        <begin position="639"/>
        <end position="676"/>
    </location>
</feature>
<feature type="domain" description="MACPF" evidence="3">
    <location>
        <begin position="173"/>
        <end position="249"/>
    </location>
</feature>
<proteinExistence type="predicted"/>
<evidence type="ECO:0000256" key="2">
    <source>
        <dbReference type="PROSITE-ProRule" id="PRU00504"/>
    </source>
</evidence>
<dbReference type="PROSITE" id="PS51125">
    <property type="entry name" value="NHL"/>
    <property type="match status" value="1"/>
</dbReference>
<dbReference type="Pfam" id="PF01436">
    <property type="entry name" value="NHL"/>
    <property type="match status" value="3"/>
</dbReference>
<dbReference type="CDD" id="cd05819">
    <property type="entry name" value="NHL"/>
    <property type="match status" value="1"/>
</dbReference>
<evidence type="ECO:0000313" key="4">
    <source>
        <dbReference type="EMBL" id="CAF1649035.1"/>
    </source>
</evidence>
<protein>
    <recommendedName>
        <fullName evidence="3">MACPF domain-containing protein</fullName>
    </recommendedName>
</protein>
<comment type="caution">
    <text evidence="4">The sequence shown here is derived from an EMBL/GenBank/DDBJ whole genome shotgun (WGS) entry which is preliminary data.</text>
</comment>
<dbReference type="Proteomes" id="UP000663834">
    <property type="component" value="Unassembled WGS sequence"/>
</dbReference>
<dbReference type="GO" id="GO:0008270">
    <property type="term" value="F:zinc ion binding"/>
    <property type="evidence" value="ECO:0007669"/>
    <property type="project" value="UniProtKB-KW"/>
</dbReference>
<dbReference type="InterPro" id="IPR011042">
    <property type="entry name" value="6-blade_b-propeller_TolB-like"/>
</dbReference>
<evidence type="ECO:0000313" key="5">
    <source>
        <dbReference type="Proteomes" id="UP000663834"/>
    </source>
</evidence>
<gene>
    <name evidence="4" type="ORF">KQP761_LOCUS29594</name>
</gene>